<keyword evidence="2" id="KW-0472">Membrane</keyword>
<evidence type="ECO:0000259" key="3">
    <source>
        <dbReference type="Pfam" id="PF12804"/>
    </source>
</evidence>
<evidence type="ECO:0000313" key="5">
    <source>
        <dbReference type="Proteomes" id="UP001162318"/>
    </source>
</evidence>
<dbReference type="InterPro" id="IPR029044">
    <property type="entry name" value="Nucleotide-diphossugar_trans"/>
</dbReference>
<dbReference type="SUPFAM" id="SSF53448">
    <property type="entry name" value="Nucleotide-diphospho-sugar transferases"/>
    <property type="match status" value="1"/>
</dbReference>
<dbReference type="Pfam" id="PF12710">
    <property type="entry name" value="HAD"/>
    <property type="match status" value="1"/>
</dbReference>
<dbReference type="NCBIfam" id="TIGR01488">
    <property type="entry name" value="HAD-SF-IB"/>
    <property type="match status" value="1"/>
</dbReference>
<accession>A0AA43BCE8</accession>
<gene>
    <name evidence="4" type="ORF">N5J77_24405</name>
</gene>
<evidence type="ECO:0000313" key="4">
    <source>
        <dbReference type="EMBL" id="MDH2134278.1"/>
    </source>
</evidence>
<dbReference type="Proteomes" id="UP001162318">
    <property type="component" value="Unassembled WGS sequence"/>
</dbReference>
<dbReference type="InterPro" id="IPR036412">
    <property type="entry name" value="HAD-like_sf"/>
</dbReference>
<keyword evidence="2" id="KW-1133">Transmembrane helix</keyword>
<protein>
    <submittedName>
        <fullName evidence="4">HAD-IB family phosphatase</fullName>
    </submittedName>
</protein>
<sequence length="520" mass="56768">MRVADSRAGQMQQILSSEMNGCLTVAPAQATNGWTAVVLAGQRPGVDPLAEAFGQTHKALVQLGGQSMLDRVLRTLLASPSIERIAVLAQAPDALFVGDVAWAAKHARITPLASIGGIAQSIAHVAGGVASPWPVLVTTADHPLLTPDIVESFLAQADDTDIAVGAVERKTVLARFPASKRTWLKFADGAYSGANLFALRNARTDAALTLWAAAEQDRKQAFRLFLHFGPMLAARAITRTISFRAAISAAAYRLGVTARLVALDMPEAAIDVDKPSDHQLAETILRQRVAVVAGQASAHTRLSIFDLDRTLTRKPTYTAFLVFAALRLSPWRLLLAPAVLGCMLAYLAGLITRRRVKELEQQLLLGRIVPRRKITILARRFAERIGRNGIYTAGIAQINQERAEGRRVIMASAANSVYLDAIAAHLGIDEVVGTRSLWNDDLLLPTIDGENCYGRAKRDMLAAYLAANCLSRAQTDIRFFSDHVSDLPTFEWVDEPIAVNPSRKLRRLASYRRWPIVLWR</sequence>
<keyword evidence="2" id="KW-0812">Transmembrane</keyword>
<dbReference type="Pfam" id="PF12804">
    <property type="entry name" value="NTP_transf_3"/>
    <property type="match status" value="1"/>
</dbReference>
<dbReference type="InterPro" id="IPR025877">
    <property type="entry name" value="MobA-like_NTP_Trfase"/>
</dbReference>
<comment type="caution">
    <text evidence="4">The sequence shown here is derived from an EMBL/GenBank/DDBJ whole genome shotgun (WGS) entry which is preliminary data.</text>
</comment>
<feature type="transmembrane region" description="Helical" evidence="2">
    <location>
        <begin position="331"/>
        <end position="351"/>
    </location>
</feature>
<name>A0AA43BCE8_SPHYA</name>
<dbReference type="Gene3D" id="1.20.1440.100">
    <property type="entry name" value="SG protein - dephosphorylation function"/>
    <property type="match status" value="1"/>
</dbReference>
<organism evidence="4 5">
    <name type="scientific">Sphingobium yanoikuyae</name>
    <name type="common">Sphingomonas yanoikuyae</name>
    <dbReference type="NCBI Taxonomy" id="13690"/>
    <lineage>
        <taxon>Bacteria</taxon>
        <taxon>Pseudomonadati</taxon>
        <taxon>Pseudomonadota</taxon>
        <taxon>Alphaproteobacteria</taxon>
        <taxon>Sphingomonadales</taxon>
        <taxon>Sphingomonadaceae</taxon>
        <taxon>Sphingobium</taxon>
    </lineage>
</organism>
<dbReference type="RefSeq" id="WP_279729739.1">
    <property type="nucleotide sequence ID" value="NZ_JAOCKX010000053.1"/>
</dbReference>
<reference evidence="4" key="1">
    <citation type="submission" date="2022-09" db="EMBL/GenBank/DDBJ databases">
        <title>Intensive care unit water sources are persistently colonized with multi-drug resistant bacteria and are the site of extensive horizontal gene transfer of antibiotic resistance genes.</title>
        <authorList>
            <person name="Diorio-Toth L."/>
        </authorList>
    </citation>
    <scope>NUCLEOTIDE SEQUENCE</scope>
    <source>
        <strain evidence="4">GD03659</strain>
    </source>
</reference>
<dbReference type="SUPFAM" id="SSF56784">
    <property type="entry name" value="HAD-like"/>
    <property type="match status" value="1"/>
</dbReference>
<evidence type="ECO:0000256" key="2">
    <source>
        <dbReference type="SAM" id="Phobius"/>
    </source>
</evidence>
<proteinExistence type="predicted"/>
<dbReference type="AlphaFoldDB" id="A0AA43BCE8"/>
<dbReference type="EMBL" id="JAOCKX010000053">
    <property type="protein sequence ID" value="MDH2134278.1"/>
    <property type="molecule type" value="Genomic_DNA"/>
</dbReference>
<dbReference type="InterPro" id="IPR023214">
    <property type="entry name" value="HAD_sf"/>
</dbReference>
<feature type="domain" description="MobA-like NTP transferase" evidence="3">
    <location>
        <begin position="37"/>
        <end position="168"/>
    </location>
</feature>
<keyword evidence="1" id="KW-0460">Magnesium</keyword>
<dbReference type="Gene3D" id="3.90.550.10">
    <property type="entry name" value="Spore Coat Polysaccharide Biosynthesis Protein SpsA, Chain A"/>
    <property type="match status" value="1"/>
</dbReference>
<dbReference type="Gene3D" id="3.40.50.1000">
    <property type="entry name" value="HAD superfamily/HAD-like"/>
    <property type="match status" value="1"/>
</dbReference>
<evidence type="ECO:0000256" key="1">
    <source>
        <dbReference type="ARBA" id="ARBA00022842"/>
    </source>
</evidence>
<dbReference type="GO" id="GO:0016779">
    <property type="term" value="F:nucleotidyltransferase activity"/>
    <property type="evidence" value="ECO:0007669"/>
    <property type="project" value="UniProtKB-ARBA"/>
</dbReference>